<feature type="active site" evidence="2">
    <location>
        <position position="194"/>
    </location>
</feature>
<dbReference type="EMBL" id="LWMT01000117">
    <property type="protein sequence ID" value="KZX14933.1"/>
    <property type="molecule type" value="Genomic_DNA"/>
</dbReference>
<comment type="catalytic activity">
    <reaction evidence="2">
        <text>beta-D-GlcNAc-(1-&gt;4)-Mur2Ac(oyl-L-Ala-gamma-D-Glu-L-Lys-D-Ala-D-Ala)-di-trans,octa-cis-undecaprenyl diphosphate + L-glutamine + ATP + H2O = beta-D-GlcNAc-(1-&gt;4)-Mur2Ac(oyl-L-Ala-D-isoglutaminyl-L-Lys-D-Ala-D-Ala)-di-trans,octa-cis-undecaprenyl diphosphate + L-glutamate + ADP + phosphate + H(+)</text>
        <dbReference type="Rhea" id="RHEA:57928"/>
        <dbReference type="ChEBI" id="CHEBI:15377"/>
        <dbReference type="ChEBI" id="CHEBI:15378"/>
        <dbReference type="ChEBI" id="CHEBI:29985"/>
        <dbReference type="ChEBI" id="CHEBI:30616"/>
        <dbReference type="ChEBI" id="CHEBI:43474"/>
        <dbReference type="ChEBI" id="CHEBI:58359"/>
        <dbReference type="ChEBI" id="CHEBI:60033"/>
        <dbReference type="ChEBI" id="CHEBI:62233"/>
        <dbReference type="ChEBI" id="CHEBI:456216"/>
        <dbReference type="EC" id="6.3.5.13"/>
    </reaction>
</comment>
<dbReference type="Gene3D" id="3.40.50.880">
    <property type="match status" value="1"/>
</dbReference>
<comment type="function">
    <text evidence="2">The lipid II isoglutaminyl synthase complex catalyzes the formation of alpha-D-isoglutamine in the cell wall lipid II stem peptide. The GatD subunit catalyzes the hydrolysis of glutamine to glutamate and ammonia. The resulting ammonia molecule is channeled to the active site of MurT.</text>
</comment>
<evidence type="ECO:0000259" key="3">
    <source>
        <dbReference type="Pfam" id="PF07685"/>
    </source>
</evidence>
<comment type="pathway">
    <text evidence="2">Cell wall biogenesis; peptidoglycan biosynthesis.</text>
</comment>
<feature type="active site" description="Nucleophile" evidence="2">
    <location>
        <position position="96"/>
    </location>
</feature>
<dbReference type="GO" id="GO:0140282">
    <property type="term" value="F:carbon-nitrogen ligase activity on lipid II"/>
    <property type="evidence" value="ECO:0007669"/>
    <property type="project" value="UniProtKB-UniRule"/>
</dbReference>
<comment type="subunit">
    <text evidence="2">Forms a heterodimer with MurT.</text>
</comment>
<dbReference type="Pfam" id="PF07685">
    <property type="entry name" value="GATase_3"/>
    <property type="match status" value="1"/>
</dbReference>
<keyword evidence="2" id="KW-0436">Ligase</keyword>
<name>A0A166CWC9_9EURY</name>
<dbReference type="PROSITE" id="PS51274">
    <property type="entry name" value="GATASE_COBBQ"/>
    <property type="match status" value="1"/>
</dbReference>
<dbReference type="STRING" id="55758.MBFIL_07550"/>
<dbReference type="UniPathway" id="UPA00219"/>
<dbReference type="InterPro" id="IPR011698">
    <property type="entry name" value="GATase_3"/>
</dbReference>
<dbReference type="InterPro" id="IPR029062">
    <property type="entry name" value="Class_I_gatase-like"/>
</dbReference>
<dbReference type="SUPFAM" id="SSF52317">
    <property type="entry name" value="Class I glutamine amidotransferase-like"/>
    <property type="match status" value="1"/>
</dbReference>
<comment type="similarity">
    <text evidence="2">Belongs to the CobB/CobQ family. GatD subfamily.</text>
</comment>
<evidence type="ECO:0000256" key="2">
    <source>
        <dbReference type="HAMAP-Rule" id="MF_02213"/>
    </source>
</evidence>
<keyword evidence="2" id="KW-0133">Cell shape</keyword>
<keyword evidence="2" id="KW-0378">Hydrolase</keyword>
<dbReference type="GO" id="GO:0071555">
    <property type="term" value="P:cell wall organization"/>
    <property type="evidence" value="ECO:0007669"/>
    <property type="project" value="UniProtKB-KW"/>
</dbReference>
<dbReference type="Proteomes" id="UP000077066">
    <property type="component" value="Unassembled WGS sequence"/>
</dbReference>
<evidence type="ECO:0000313" key="4">
    <source>
        <dbReference type="EMBL" id="KZX14933.1"/>
    </source>
</evidence>
<comment type="catalytic activity">
    <reaction evidence="2">
        <text>L-glutamine + H2O = L-glutamate + NH4(+)</text>
        <dbReference type="Rhea" id="RHEA:15889"/>
        <dbReference type="ChEBI" id="CHEBI:15377"/>
        <dbReference type="ChEBI" id="CHEBI:28938"/>
        <dbReference type="ChEBI" id="CHEBI:29985"/>
        <dbReference type="ChEBI" id="CHEBI:58359"/>
        <dbReference type="EC" id="3.5.1.2"/>
    </reaction>
</comment>
<gene>
    <name evidence="4" type="primary">cobQ_2</name>
    <name evidence="2" type="synonym">gatD</name>
    <name evidence="4" type="ORF">MBFIL_07550</name>
</gene>
<comment type="caution">
    <text evidence="4">The sequence shown here is derived from an EMBL/GenBank/DDBJ whole genome shotgun (WGS) entry which is preliminary data.</text>
</comment>
<sequence>MTEMELNIVNMYPDILNLYGDLGNLIAIKQRCLWRNIKVNVENFTIDNETNLNEADIIVIGGGADTGQNIVSKHLTQHQKVLSEHVEDNKFLLAICGSYQMFGTTYIDANKNKIPCLEIFDIETISEENRLIGNIIIESNLELKNKNIIGFENHGGRTYHDYKSLGRVKLGNGNNGKDKTEGMIYKNFIGSYLHGPLLPKNPELTDHIILNTLKKKYSVDSLSPLNNNIENNAHNAIERQIYINK</sequence>
<organism evidence="4 5">
    <name type="scientific">Methanobrevibacter filiformis</name>
    <dbReference type="NCBI Taxonomy" id="55758"/>
    <lineage>
        <taxon>Archaea</taxon>
        <taxon>Methanobacteriati</taxon>
        <taxon>Methanobacteriota</taxon>
        <taxon>Methanomada group</taxon>
        <taxon>Methanobacteria</taxon>
        <taxon>Methanobacteriales</taxon>
        <taxon>Methanobacteriaceae</taxon>
        <taxon>Methanobrevibacter</taxon>
    </lineage>
</organism>
<dbReference type="GO" id="GO:0009236">
    <property type="term" value="P:cobalamin biosynthetic process"/>
    <property type="evidence" value="ECO:0007669"/>
    <property type="project" value="InterPro"/>
</dbReference>
<dbReference type="GO" id="GO:0004359">
    <property type="term" value="F:glutaminase activity"/>
    <property type="evidence" value="ECO:0007669"/>
    <property type="project" value="UniProtKB-UniRule"/>
</dbReference>
<dbReference type="AlphaFoldDB" id="A0A166CWC9"/>
<dbReference type="PANTHER" id="PTHR21343">
    <property type="entry name" value="DETHIOBIOTIN SYNTHETASE"/>
    <property type="match status" value="1"/>
</dbReference>
<keyword evidence="1 2" id="KW-0315">Glutamine amidotransferase</keyword>
<reference evidence="4 5" key="1">
    <citation type="submission" date="2016-04" db="EMBL/GenBank/DDBJ databases">
        <title>Genome sequence of Methanobrevibacter filiformis DSM 11501.</title>
        <authorList>
            <person name="Poehlein A."/>
            <person name="Seedorf H."/>
            <person name="Daniel R."/>
        </authorList>
    </citation>
    <scope>NUCLEOTIDE SEQUENCE [LARGE SCALE GENOMIC DNA]</scope>
    <source>
        <strain evidence="4 5">DSM 11501</strain>
    </source>
</reference>
<dbReference type="EC" id="6.3.5.13" evidence="2"/>
<dbReference type="HAMAP" id="MF_02213">
    <property type="entry name" value="Lipid_II_synth_GatD"/>
    <property type="match status" value="1"/>
</dbReference>
<dbReference type="EC" id="3.5.1.2" evidence="2"/>
<proteinExistence type="inferred from homology"/>
<dbReference type="CDD" id="cd01750">
    <property type="entry name" value="GATase1_CobQ"/>
    <property type="match status" value="1"/>
</dbReference>
<dbReference type="InterPro" id="IPR043702">
    <property type="entry name" value="Lipid_II_synth_GatD"/>
</dbReference>
<keyword evidence="2" id="KW-0961">Cell wall biogenesis/degradation</keyword>
<dbReference type="PANTHER" id="PTHR21343:SF9">
    <property type="entry name" value="LIPID II ISOGLUTAMINYL SYNTHASE (GLUTAMINE-HYDROLYZING) SUBUNIT GATD"/>
    <property type="match status" value="1"/>
</dbReference>
<dbReference type="PATRIC" id="fig|55758.3.peg.845"/>
<dbReference type="InterPro" id="IPR033949">
    <property type="entry name" value="CobQ_GATase1"/>
</dbReference>
<keyword evidence="5" id="KW-1185">Reference proteome</keyword>
<evidence type="ECO:0000256" key="1">
    <source>
        <dbReference type="ARBA" id="ARBA00022962"/>
    </source>
</evidence>
<keyword evidence="2" id="KW-0573">Peptidoglycan synthesis</keyword>
<dbReference type="GO" id="GO:0008360">
    <property type="term" value="P:regulation of cell shape"/>
    <property type="evidence" value="ECO:0007669"/>
    <property type="project" value="UniProtKB-KW"/>
</dbReference>
<accession>A0A166CWC9</accession>
<protein>
    <recommendedName>
        <fullName evidence="2">Lipid II isoglutaminyl synthase (glutamine-hydrolyzing) subunit GatD</fullName>
        <ecNumber evidence="2">6.3.5.13</ecNumber>
    </recommendedName>
    <alternativeName>
        <fullName evidence="2">Lipid II isoglutaminyl synthase glutaminase subunit</fullName>
        <ecNumber evidence="2">3.5.1.2</ecNumber>
    </alternativeName>
</protein>
<feature type="binding site" evidence="2">
    <location>
        <position position="130"/>
    </location>
    <ligand>
        <name>substrate</name>
    </ligand>
</feature>
<feature type="domain" description="CobB/CobQ-like glutamine amidotransferase" evidence="3">
    <location>
        <begin position="8"/>
        <end position="201"/>
    </location>
</feature>
<evidence type="ECO:0000313" key="5">
    <source>
        <dbReference type="Proteomes" id="UP000077066"/>
    </source>
</evidence>